<feature type="compositionally biased region" description="Basic residues" evidence="1">
    <location>
        <begin position="301"/>
        <end position="312"/>
    </location>
</feature>
<reference evidence="2 3" key="1">
    <citation type="journal article" date="2007" name="Nature">
        <title>Evolution of genes and genomes on the Drosophila phylogeny.</title>
        <authorList>
            <consortium name="Drosophila 12 Genomes Consortium"/>
            <person name="Clark A.G."/>
            <person name="Eisen M.B."/>
            <person name="Smith D.R."/>
            <person name="Bergman C.M."/>
            <person name="Oliver B."/>
            <person name="Markow T.A."/>
            <person name="Kaufman T.C."/>
            <person name="Kellis M."/>
            <person name="Gelbart W."/>
            <person name="Iyer V.N."/>
            <person name="Pollard D.A."/>
            <person name="Sackton T.B."/>
            <person name="Larracuente A.M."/>
            <person name="Singh N.D."/>
            <person name="Abad J.P."/>
            <person name="Abt D.N."/>
            <person name="Adryan B."/>
            <person name="Aguade M."/>
            <person name="Akashi H."/>
            <person name="Anderson W.W."/>
            <person name="Aquadro C.F."/>
            <person name="Ardell D.H."/>
            <person name="Arguello R."/>
            <person name="Artieri C.G."/>
            <person name="Barbash D.A."/>
            <person name="Barker D."/>
            <person name="Barsanti P."/>
            <person name="Batterham P."/>
            <person name="Batzoglou S."/>
            <person name="Begun D."/>
            <person name="Bhutkar A."/>
            <person name="Blanco E."/>
            <person name="Bosak S.A."/>
            <person name="Bradley R.K."/>
            <person name="Brand A.D."/>
            <person name="Brent M.R."/>
            <person name="Brooks A.N."/>
            <person name="Brown R.H."/>
            <person name="Butlin R.K."/>
            <person name="Caggese C."/>
            <person name="Calvi B.R."/>
            <person name="Bernardo de Carvalho A."/>
            <person name="Caspi A."/>
            <person name="Castrezana S."/>
            <person name="Celniker S.E."/>
            <person name="Chang J.L."/>
            <person name="Chapple C."/>
            <person name="Chatterji S."/>
            <person name="Chinwalla A."/>
            <person name="Civetta A."/>
            <person name="Clifton S.W."/>
            <person name="Comeron J.M."/>
            <person name="Costello J.C."/>
            <person name="Coyne J.A."/>
            <person name="Daub J."/>
            <person name="David R.G."/>
            <person name="Delcher A.L."/>
            <person name="Delehaunty K."/>
            <person name="Do C.B."/>
            <person name="Ebling H."/>
            <person name="Edwards K."/>
            <person name="Eickbush T."/>
            <person name="Evans J.D."/>
            <person name="Filipski A."/>
            <person name="Findeiss S."/>
            <person name="Freyhult E."/>
            <person name="Fulton L."/>
            <person name="Fulton R."/>
            <person name="Garcia A.C."/>
            <person name="Gardiner A."/>
            <person name="Garfield D.A."/>
            <person name="Garvin B.E."/>
            <person name="Gibson G."/>
            <person name="Gilbert D."/>
            <person name="Gnerre S."/>
            <person name="Godfrey J."/>
            <person name="Good R."/>
            <person name="Gotea V."/>
            <person name="Gravely B."/>
            <person name="Greenberg A.J."/>
            <person name="Griffiths-Jones S."/>
            <person name="Gross S."/>
            <person name="Guigo R."/>
            <person name="Gustafson E.A."/>
            <person name="Haerty W."/>
            <person name="Hahn M.W."/>
            <person name="Halligan D.L."/>
            <person name="Halpern A.L."/>
            <person name="Halter G.M."/>
            <person name="Han M.V."/>
            <person name="Heger A."/>
            <person name="Hillier L."/>
            <person name="Hinrichs A.S."/>
            <person name="Holmes I."/>
            <person name="Hoskins R.A."/>
            <person name="Hubisz M.J."/>
            <person name="Hultmark D."/>
            <person name="Huntley M.A."/>
            <person name="Jaffe D.B."/>
            <person name="Jagadeeshan S."/>
            <person name="Jeck W.R."/>
            <person name="Johnson J."/>
            <person name="Jones C.D."/>
            <person name="Jordan W.C."/>
            <person name="Karpen G.H."/>
            <person name="Kataoka E."/>
            <person name="Keightley P.D."/>
            <person name="Kheradpour P."/>
            <person name="Kirkness E.F."/>
            <person name="Koerich L.B."/>
            <person name="Kristiansen K."/>
            <person name="Kudrna D."/>
            <person name="Kulathinal R.J."/>
            <person name="Kumar S."/>
            <person name="Kwok R."/>
            <person name="Lander E."/>
            <person name="Langley C.H."/>
            <person name="Lapoint R."/>
            <person name="Lazzaro B.P."/>
            <person name="Lee S.J."/>
            <person name="Levesque L."/>
            <person name="Li R."/>
            <person name="Lin C.F."/>
            <person name="Lin M.F."/>
            <person name="Lindblad-Toh K."/>
            <person name="Llopart A."/>
            <person name="Long M."/>
            <person name="Low L."/>
            <person name="Lozovsky E."/>
            <person name="Lu J."/>
            <person name="Luo M."/>
            <person name="Machado C.A."/>
            <person name="Makalowski W."/>
            <person name="Marzo M."/>
            <person name="Matsuda M."/>
            <person name="Matzkin L."/>
            <person name="McAllister B."/>
            <person name="McBride C.S."/>
            <person name="McKernan B."/>
            <person name="McKernan K."/>
            <person name="Mendez-Lago M."/>
            <person name="Minx P."/>
            <person name="Mollenhauer M.U."/>
            <person name="Montooth K."/>
            <person name="Mount S.M."/>
            <person name="Mu X."/>
            <person name="Myers E."/>
            <person name="Negre B."/>
            <person name="Newfeld S."/>
            <person name="Nielsen R."/>
            <person name="Noor M.A."/>
            <person name="O'Grady P."/>
            <person name="Pachter L."/>
            <person name="Papaceit M."/>
            <person name="Parisi M.J."/>
            <person name="Parisi M."/>
            <person name="Parts L."/>
            <person name="Pedersen J.S."/>
            <person name="Pesole G."/>
            <person name="Phillippy A.M."/>
            <person name="Ponting C.P."/>
            <person name="Pop M."/>
            <person name="Porcelli D."/>
            <person name="Powell J.R."/>
            <person name="Prohaska S."/>
            <person name="Pruitt K."/>
            <person name="Puig M."/>
            <person name="Quesneville H."/>
            <person name="Ram K.R."/>
            <person name="Rand D."/>
            <person name="Rasmussen M.D."/>
            <person name="Reed L.K."/>
            <person name="Reenan R."/>
            <person name="Reily A."/>
            <person name="Remington K.A."/>
            <person name="Rieger T.T."/>
            <person name="Ritchie M.G."/>
            <person name="Robin C."/>
            <person name="Rogers Y.H."/>
            <person name="Rohde C."/>
            <person name="Rozas J."/>
            <person name="Rubenfield M.J."/>
            <person name="Ruiz A."/>
            <person name="Russo S."/>
            <person name="Salzberg S.L."/>
            <person name="Sanchez-Gracia A."/>
            <person name="Saranga D.J."/>
            <person name="Sato H."/>
            <person name="Schaeffer S.W."/>
            <person name="Schatz M.C."/>
            <person name="Schlenke T."/>
            <person name="Schwartz R."/>
            <person name="Segarra C."/>
            <person name="Singh R.S."/>
            <person name="Sirot L."/>
            <person name="Sirota M."/>
            <person name="Sisneros N.B."/>
            <person name="Smith C.D."/>
            <person name="Smith T.F."/>
            <person name="Spieth J."/>
            <person name="Stage D.E."/>
            <person name="Stark A."/>
            <person name="Stephan W."/>
            <person name="Strausberg R.L."/>
            <person name="Strempel S."/>
            <person name="Sturgill D."/>
            <person name="Sutton G."/>
            <person name="Sutton G.G."/>
            <person name="Tao W."/>
            <person name="Teichmann S."/>
            <person name="Tobari Y.N."/>
            <person name="Tomimura Y."/>
            <person name="Tsolas J.M."/>
            <person name="Valente V.L."/>
            <person name="Venter E."/>
            <person name="Venter J.C."/>
            <person name="Vicario S."/>
            <person name="Vieira F.G."/>
            <person name="Vilella A.J."/>
            <person name="Villasante A."/>
            <person name="Walenz B."/>
            <person name="Wang J."/>
            <person name="Wasserman M."/>
            <person name="Watts T."/>
            <person name="Wilson D."/>
            <person name="Wilson R.K."/>
            <person name="Wing R.A."/>
            <person name="Wolfner M.F."/>
            <person name="Wong A."/>
            <person name="Wong G.K."/>
            <person name="Wu C.I."/>
            <person name="Wu G."/>
            <person name="Yamamoto D."/>
            <person name="Yang H.P."/>
            <person name="Yang S.P."/>
            <person name="Yorke J.A."/>
            <person name="Yoshida K."/>
            <person name="Zdobnov E."/>
            <person name="Zhang P."/>
            <person name="Zhang Y."/>
            <person name="Zimin A.V."/>
            <person name="Baldwin J."/>
            <person name="Abdouelleil A."/>
            <person name="Abdulkadir J."/>
            <person name="Abebe A."/>
            <person name="Abera B."/>
            <person name="Abreu J."/>
            <person name="Acer S.C."/>
            <person name="Aftuck L."/>
            <person name="Alexander A."/>
            <person name="An P."/>
            <person name="Anderson E."/>
            <person name="Anderson S."/>
            <person name="Arachi H."/>
            <person name="Azer M."/>
            <person name="Bachantsang P."/>
            <person name="Barry A."/>
            <person name="Bayul T."/>
            <person name="Berlin A."/>
            <person name="Bessette D."/>
            <person name="Bloom T."/>
            <person name="Blye J."/>
            <person name="Boguslavskiy L."/>
            <person name="Bonnet C."/>
            <person name="Boukhgalter B."/>
            <person name="Bourzgui I."/>
            <person name="Brown A."/>
            <person name="Cahill P."/>
            <person name="Channer S."/>
            <person name="Cheshatsang Y."/>
            <person name="Chuda L."/>
            <person name="Citroen M."/>
            <person name="Collymore A."/>
            <person name="Cooke P."/>
            <person name="Costello M."/>
            <person name="D'Aco K."/>
            <person name="Daza R."/>
            <person name="De Haan G."/>
            <person name="DeGray S."/>
            <person name="DeMaso C."/>
            <person name="Dhargay N."/>
            <person name="Dooley K."/>
            <person name="Dooley E."/>
            <person name="Doricent M."/>
            <person name="Dorje P."/>
            <person name="Dorjee K."/>
            <person name="Dupes A."/>
            <person name="Elong R."/>
            <person name="Falk J."/>
            <person name="Farina A."/>
            <person name="Faro S."/>
            <person name="Ferguson D."/>
            <person name="Fisher S."/>
            <person name="Foley C.D."/>
            <person name="Franke A."/>
            <person name="Friedrich D."/>
            <person name="Gadbois L."/>
            <person name="Gearin G."/>
            <person name="Gearin C.R."/>
            <person name="Giannoukos G."/>
            <person name="Goode T."/>
            <person name="Graham J."/>
            <person name="Grandbois E."/>
            <person name="Grewal S."/>
            <person name="Gyaltsen K."/>
            <person name="Hafez N."/>
            <person name="Hagos B."/>
            <person name="Hall J."/>
            <person name="Henson C."/>
            <person name="Hollinger A."/>
            <person name="Honan T."/>
            <person name="Huard M.D."/>
            <person name="Hughes L."/>
            <person name="Hurhula B."/>
            <person name="Husby M.E."/>
            <person name="Kamat A."/>
            <person name="Kanga B."/>
            <person name="Kashin S."/>
            <person name="Khazanovich D."/>
            <person name="Kisner P."/>
            <person name="Lance K."/>
            <person name="Lara M."/>
            <person name="Lee W."/>
            <person name="Lennon N."/>
            <person name="Letendre F."/>
            <person name="LeVine R."/>
            <person name="Lipovsky A."/>
            <person name="Liu X."/>
            <person name="Liu J."/>
            <person name="Liu S."/>
            <person name="Lokyitsang T."/>
            <person name="Lokyitsang Y."/>
            <person name="Lubonja R."/>
            <person name="Lui A."/>
            <person name="MacDonald P."/>
            <person name="Magnisalis V."/>
            <person name="Maru K."/>
            <person name="Matthews C."/>
            <person name="McCusker W."/>
            <person name="McDonough S."/>
            <person name="Mehta T."/>
            <person name="Meldrim J."/>
            <person name="Meneus L."/>
            <person name="Mihai O."/>
            <person name="Mihalev A."/>
            <person name="Mihova T."/>
            <person name="Mittelman R."/>
            <person name="Mlenga V."/>
            <person name="Montmayeur A."/>
            <person name="Mulrain L."/>
            <person name="Navidi A."/>
            <person name="Naylor J."/>
            <person name="Negash T."/>
            <person name="Nguyen T."/>
            <person name="Nguyen N."/>
            <person name="Nicol R."/>
            <person name="Norbu C."/>
            <person name="Norbu N."/>
            <person name="Novod N."/>
            <person name="O'Neill B."/>
            <person name="Osman S."/>
            <person name="Markiewicz E."/>
            <person name="Oyono O.L."/>
            <person name="Patti C."/>
            <person name="Phunkhang P."/>
            <person name="Pierre F."/>
            <person name="Priest M."/>
            <person name="Raghuraman S."/>
            <person name="Rege F."/>
            <person name="Reyes R."/>
            <person name="Rise C."/>
            <person name="Rogov P."/>
            <person name="Ross K."/>
            <person name="Ryan E."/>
            <person name="Settipalli S."/>
            <person name="Shea T."/>
            <person name="Sherpa N."/>
            <person name="Shi L."/>
            <person name="Shih D."/>
            <person name="Sparrow T."/>
            <person name="Spaulding J."/>
            <person name="Stalker J."/>
            <person name="Stange-Thomann N."/>
            <person name="Stavropoulos S."/>
            <person name="Stone C."/>
            <person name="Strader C."/>
            <person name="Tesfaye S."/>
            <person name="Thomson T."/>
            <person name="Thoulutsang Y."/>
            <person name="Thoulutsang D."/>
            <person name="Topham K."/>
            <person name="Topping I."/>
            <person name="Tsamla T."/>
            <person name="Vassiliev H."/>
            <person name="Vo A."/>
            <person name="Wangchuk T."/>
            <person name="Wangdi T."/>
            <person name="Weiand M."/>
            <person name="Wilkinson J."/>
            <person name="Wilson A."/>
            <person name="Yadav S."/>
            <person name="Young G."/>
            <person name="Yu Q."/>
            <person name="Zembek L."/>
            <person name="Zhong D."/>
            <person name="Zimmer A."/>
            <person name="Zwirko Z."/>
            <person name="Jaffe D.B."/>
            <person name="Alvarez P."/>
            <person name="Brockman W."/>
            <person name="Butler J."/>
            <person name="Chin C."/>
            <person name="Gnerre S."/>
            <person name="Grabherr M."/>
            <person name="Kleber M."/>
            <person name="Mauceli E."/>
            <person name="MacCallum I."/>
        </authorList>
    </citation>
    <scope>NUCLEOTIDE SEQUENCE [LARGE SCALE GENOMIC DNA]</scope>
    <source>
        <strain evidence="3">Tucson 15287-2541.00</strain>
    </source>
</reference>
<evidence type="ECO:0000313" key="3">
    <source>
        <dbReference type="Proteomes" id="UP000001070"/>
    </source>
</evidence>
<proteinExistence type="predicted"/>
<gene>
    <name evidence="2" type="primary">Dgri\GH14702</name>
    <name evidence="2" type="ORF">Dgri_GH14702</name>
</gene>
<evidence type="ECO:0000313" key="2">
    <source>
        <dbReference type="EMBL" id="EDV91314.1"/>
    </source>
</evidence>
<dbReference type="EMBL" id="CH916374">
    <property type="protein sequence ID" value="EDV91314.1"/>
    <property type="molecule type" value="Genomic_DNA"/>
</dbReference>
<evidence type="ECO:0000256" key="1">
    <source>
        <dbReference type="SAM" id="MobiDB-lite"/>
    </source>
</evidence>
<dbReference type="FunCoup" id="B4JUZ4">
    <property type="interactions" value="8"/>
</dbReference>
<protein>
    <submittedName>
        <fullName evidence="2">GH14702</fullName>
    </submittedName>
</protein>
<dbReference type="InParanoid" id="B4JUZ4"/>
<organism evidence="3">
    <name type="scientific">Drosophila grimshawi</name>
    <name type="common">Hawaiian fruit fly</name>
    <name type="synonym">Idiomyia grimshawi</name>
    <dbReference type="NCBI Taxonomy" id="7222"/>
    <lineage>
        <taxon>Eukaryota</taxon>
        <taxon>Metazoa</taxon>
        <taxon>Ecdysozoa</taxon>
        <taxon>Arthropoda</taxon>
        <taxon>Hexapoda</taxon>
        <taxon>Insecta</taxon>
        <taxon>Pterygota</taxon>
        <taxon>Neoptera</taxon>
        <taxon>Endopterygota</taxon>
        <taxon>Diptera</taxon>
        <taxon>Brachycera</taxon>
        <taxon>Muscomorpha</taxon>
        <taxon>Ephydroidea</taxon>
        <taxon>Drosophilidae</taxon>
        <taxon>Drosophila</taxon>
        <taxon>Hawaiian Drosophila</taxon>
    </lineage>
</organism>
<dbReference type="Proteomes" id="UP000001070">
    <property type="component" value="Unassembled WGS sequence"/>
</dbReference>
<keyword evidence="3" id="KW-1185">Reference proteome</keyword>
<dbReference type="OrthoDB" id="8197684at2759"/>
<dbReference type="PhylomeDB" id="B4JUZ4"/>
<name>B4JUZ4_DROGR</name>
<sequence>MDSKSDLKRVQLKFDPNANGDDRKKARKLYKVYKKEFLEENEYREIDTNRFASECGEQMEQFDPATHDAWVLQCPKGIDLSSMLTSKRIKLPGRRYVGDIQVRATHYAQPQTQSVGYVNSKNKYAMRLLPLAGQLVVGKRLNMHQPNADMDSNQCPKSCEPQKFKAPLRHPFFGRDYKKHIDLDKKTKTKLRHADKRCAEAKAQELATGNFYQIRSKLLATTQTLQQKEHDVRQSVLTGVLPKFMEDSEHPNYVDLVNDDDDDDCEEANQSQKLDKKQLKRKANGAVKAEDIPDAEQPMDKKRKKRHSQSNA</sequence>
<feature type="region of interest" description="Disordered" evidence="1">
    <location>
        <begin position="1"/>
        <end position="22"/>
    </location>
</feature>
<dbReference type="AlphaFoldDB" id="B4JUZ4"/>
<dbReference type="OMA" id="AWLLQCP"/>
<dbReference type="KEGG" id="dgr:6568335"/>
<accession>B4JUZ4</accession>
<feature type="region of interest" description="Disordered" evidence="1">
    <location>
        <begin position="259"/>
        <end position="312"/>
    </location>
</feature>
<dbReference type="eggNOG" id="ENOG502T84U">
    <property type="taxonomic scope" value="Eukaryota"/>
</dbReference>
<dbReference type="STRING" id="7222.B4JUZ4"/>
<dbReference type="HOGENOM" id="CLU_076195_0_0_1"/>